<dbReference type="Proteomes" id="UP000029553">
    <property type="component" value="Unassembled WGS sequence"/>
</dbReference>
<evidence type="ECO:0000313" key="1">
    <source>
        <dbReference type="EMBL" id="KGH31441.1"/>
    </source>
</evidence>
<organism evidence="1 2">
    <name type="scientific">Comamonas testosteroni</name>
    <name type="common">Pseudomonas testosteroni</name>
    <dbReference type="NCBI Taxonomy" id="285"/>
    <lineage>
        <taxon>Bacteria</taxon>
        <taxon>Pseudomonadati</taxon>
        <taxon>Pseudomonadota</taxon>
        <taxon>Betaproteobacteria</taxon>
        <taxon>Burkholderiales</taxon>
        <taxon>Comamonadaceae</taxon>
        <taxon>Comamonas</taxon>
    </lineage>
</organism>
<reference evidence="1 2" key="1">
    <citation type="submission" date="2013-09" db="EMBL/GenBank/DDBJ databases">
        <title>High correlation between genotypes and phenotypes of environmental bacteria Comamonas testosteroni strains.</title>
        <authorList>
            <person name="Liu L."/>
            <person name="Zhu W."/>
            <person name="Xia X."/>
            <person name="Xu B."/>
            <person name="Luo M."/>
            <person name="Wang G."/>
        </authorList>
    </citation>
    <scope>NUCLEOTIDE SEQUENCE [LARGE SCALE GENOMIC DNA]</scope>
    <source>
        <strain evidence="1 2">JL40</strain>
    </source>
</reference>
<gene>
    <name evidence="1" type="ORF">P353_05535</name>
</gene>
<comment type="caution">
    <text evidence="1">The sequence shown here is derived from an EMBL/GenBank/DDBJ whole genome shotgun (WGS) entry which is preliminary data.</text>
</comment>
<sequence length="49" mass="5507">MKKGLITSAEYAADLDENAKIMKETILFDRSTLNFDETIRLLKGASQSE</sequence>
<accession>A0A096FM96</accession>
<dbReference type="EMBL" id="AWOR01000021">
    <property type="protein sequence ID" value="KGH31441.1"/>
    <property type="molecule type" value="Genomic_DNA"/>
</dbReference>
<protein>
    <submittedName>
        <fullName evidence="1">Uncharacterized protein</fullName>
    </submittedName>
</protein>
<evidence type="ECO:0000313" key="2">
    <source>
        <dbReference type="Proteomes" id="UP000029553"/>
    </source>
</evidence>
<dbReference type="AlphaFoldDB" id="A0A096FM96"/>
<name>A0A096FM96_COMTE</name>
<proteinExistence type="predicted"/>